<comment type="caution">
    <text evidence="3">The sequence shown here is derived from an EMBL/GenBank/DDBJ whole genome shotgun (WGS) entry which is preliminary data.</text>
</comment>
<dbReference type="RefSeq" id="WP_147273520.1">
    <property type="nucleotide sequence ID" value="NZ_QPIX01000004.1"/>
</dbReference>
<evidence type="ECO:0000256" key="1">
    <source>
        <dbReference type="SAM" id="MobiDB-lite"/>
    </source>
</evidence>
<accession>A0A6I7HMV1</accession>
<dbReference type="AlphaFoldDB" id="A0A6I7HMV1"/>
<gene>
    <name evidence="3" type="ORF">DFR48_104277</name>
</gene>
<proteinExistence type="predicted"/>
<evidence type="ECO:0008006" key="5">
    <source>
        <dbReference type="Google" id="ProtNLM"/>
    </source>
</evidence>
<protein>
    <recommendedName>
        <fullName evidence="5">DUF3426 domain-containing protein</fullName>
    </recommendedName>
</protein>
<keyword evidence="2" id="KW-0812">Transmembrane</keyword>
<evidence type="ECO:0000313" key="3">
    <source>
        <dbReference type="EMBL" id="RCW26024.1"/>
    </source>
</evidence>
<dbReference type="Proteomes" id="UP000252582">
    <property type="component" value="Unassembled WGS sequence"/>
</dbReference>
<sequence>MSAFRNHRRTAEATIDLLPPERPARGARPSTHRASVADVLDAQFITIAKIDRATVVRRWCNDNHDARQARPIRRRESLFSALVGRLVTGIEGALGRLSDRNFAVLVAAVFGCVFAVAGLLATPEQALPVRVAALDITHVTLTPQDANGMRVLLVNAIIENHGPEQKRIPRVRADLISGGQVVASTFIDGPAGSIDAGESRGLAARLRHPGGKLPELRLSFAEADAHSI</sequence>
<organism evidence="3 4">
    <name type="scientific">Ciceribacter lividus</name>
    <dbReference type="NCBI Taxonomy" id="1197950"/>
    <lineage>
        <taxon>Bacteria</taxon>
        <taxon>Pseudomonadati</taxon>
        <taxon>Pseudomonadota</taxon>
        <taxon>Alphaproteobacteria</taxon>
        <taxon>Hyphomicrobiales</taxon>
        <taxon>Rhizobiaceae</taxon>
        <taxon>Ciceribacter</taxon>
    </lineage>
</organism>
<name>A0A6I7HMV1_9HYPH</name>
<feature type="region of interest" description="Disordered" evidence="1">
    <location>
        <begin position="1"/>
        <end position="32"/>
    </location>
</feature>
<keyword evidence="2" id="KW-0472">Membrane</keyword>
<evidence type="ECO:0000313" key="4">
    <source>
        <dbReference type="Proteomes" id="UP000252582"/>
    </source>
</evidence>
<keyword evidence="2" id="KW-1133">Transmembrane helix</keyword>
<dbReference type="EMBL" id="QPIX01000004">
    <property type="protein sequence ID" value="RCW26024.1"/>
    <property type="molecule type" value="Genomic_DNA"/>
</dbReference>
<feature type="transmembrane region" description="Helical" evidence="2">
    <location>
        <begin position="102"/>
        <end position="121"/>
    </location>
</feature>
<evidence type="ECO:0000256" key="2">
    <source>
        <dbReference type="SAM" id="Phobius"/>
    </source>
</evidence>
<reference evidence="3 4" key="1">
    <citation type="submission" date="2018-07" db="EMBL/GenBank/DDBJ databases">
        <title>Genomic Encyclopedia of Type Strains, Phase IV (KMG-IV): sequencing the most valuable type-strain genomes for metagenomic binning, comparative biology and taxonomic classification.</title>
        <authorList>
            <person name="Goeker M."/>
        </authorList>
    </citation>
    <scope>NUCLEOTIDE SEQUENCE [LARGE SCALE GENOMIC DNA]</scope>
    <source>
        <strain evidence="3 4">DSM 25528</strain>
    </source>
</reference>
<keyword evidence="4" id="KW-1185">Reference proteome</keyword>